<keyword evidence="11" id="KW-1185">Reference proteome</keyword>
<dbReference type="GO" id="GO:0051539">
    <property type="term" value="F:4 iron, 4 sulfur cluster binding"/>
    <property type="evidence" value="ECO:0007669"/>
    <property type="project" value="UniProtKB-KW"/>
</dbReference>
<gene>
    <name evidence="10" type="ORF">SAMN04244570_2218</name>
</gene>
<comment type="cofactor">
    <cofactor evidence="1">
        <name>[4Fe-4S] cluster</name>
        <dbReference type="ChEBI" id="CHEBI:49883"/>
    </cofactor>
</comment>
<evidence type="ECO:0000313" key="11">
    <source>
        <dbReference type="Proteomes" id="UP000190042"/>
    </source>
</evidence>
<dbReference type="RefSeq" id="WP_078817639.1">
    <property type="nucleotide sequence ID" value="NZ_FUYJ01000003.1"/>
</dbReference>
<evidence type="ECO:0000256" key="8">
    <source>
        <dbReference type="RuleBase" id="RU368020"/>
    </source>
</evidence>
<feature type="domain" description="4Fe-4S ferredoxin-type" evidence="9">
    <location>
        <begin position="3"/>
        <end position="31"/>
    </location>
</feature>
<evidence type="ECO:0000256" key="4">
    <source>
        <dbReference type="ARBA" id="ARBA00022723"/>
    </source>
</evidence>
<keyword evidence="5 8" id="KW-0249">Electron transport</keyword>
<keyword evidence="2 8" id="KW-0813">Transport</keyword>
<comment type="function">
    <text evidence="8">Ferredoxins are iron-sulfur proteins that transfer electrons in a wide variety of metabolic reactions.</text>
</comment>
<accession>A0A1T4YAS9</accession>
<dbReference type="Gene3D" id="3.30.70.20">
    <property type="match status" value="1"/>
</dbReference>
<keyword evidence="6 8" id="KW-0408">Iron</keyword>
<keyword evidence="3" id="KW-0004">4Fe-4S</keyword>
<proteinExistence type="predicted"/>
<dbReference type="PRINTS" id="PR00352">
    <property type="entry name" value="3FE4SFRDOXIN"/>
</dbReference>
<evidence type="ECO:0000256" key="7">
    <source>
        <dbReference type="ARBA" id="ARBA00023014"/>
    </source>
</evidence>
<dbReference type="PROSITE" id="PS51379">
    <property type="entry name" value="4FE4S_FER_2"/>
    <property type="match status" value="1"/>
</dbReference>
<dbReference type="Pfam" id="PF13370">
    <property type="entry name" value="Fer4_13"/>
    <property type="match status" value="1"/>
</dbReference>
<sequence>MAQFTMVERSTCIACGACNPVAPDLFDYTADGFAYALLDDNEGTTEVPEDLIEDLEDAFEGCPTNSIKMSDTPFSCQKVEAS</sequence>
<evidence type="ECO:0000256" key="5">
    <source>
        <dbReference type="ARBA" id="ARBA00022982"/>
    </source>
</evidence>
<evidence type="ECO:0000256" key="2">
    <source>
        <dbReference type="ARBA" id="ARBA00022448"/>
    </source>
</evidence>
<organism evidence="10 11">
    <name type="scientific">Sporosarcina newyorkensis</name>
    <dbReference type="NCBI Taxonomy" id="759851"/>
    <lineage>
        <taxon>Bacteria</taxon>
        <taxon>Bacillati</taxon>
        <taxon>Bacillota</taxon>
        <taxon>Bacilli</taxon>
        <taxon>Bacillales</taxon>
        <taxon>Caryophanaceae</taxon>
        <taxon>Sporosarcina</taxon>
    </lineage>
</organism>
<evidence type="ECO:0000256" key="6">
    <source>
        <dbReference type="ARBA" id="ARBA00023004"/>
    </source>
</evidence>
<evidence type="ECO:0000313" key="10">
    <source>
        <dbReference type="EMBL" id="SKA98927.1"/>
    </source>
</evidence>
<name>A0A1T4YAS9_9BACL</name>
<dbReference type="GO" id="GO:0009055">
    <property type="term" value="F:electron transfer activity"/>
    <property type="evidence" value="ECO:0007669"/>
    <property type="project" value="UniProtKB-UniRule"/>
</dbReference>
<dbReference type="InterPro" id="IPR017896">
    <property type="entry name" value="4Fe4S_Fe-S-bd"/>
</dbReference>
<evidence type="ECO:0000259" key="9">
    <source>
        <dbReference type="PROSITE" id="PS51379"/>
    </source>
</evidence>
<dbReference type="EMBL" id="FUYJ01000003">
    <property type="protein sequence ID" value="SKA98927.1"/>
    <property type="molecule type" value="Genomic_DNA"/>
</dbReference>
<dbReference type="InterPro" id="IPR052395">
    <property type="entry name" value="ET_Ferredoxin"/>
</dbReference>
<keyword evidence="4 8" id="KW-0479">Metal-binding</keyword>
<dbReference type="PANTHER" id="PTHR39163">
    <property type="entry name" value="FERREDOXIN"/>
    <property type="match status" value="1"/>
</dbReference>
<dbReference type="InterPro" id="IPR001080">
    <property type="entry name" value="3Fe4S_ferredoxin"/>
</dbReference>
<dbReference type="Proteomes" id="UP000190042">
    <property type="component" value="Unassembled WGS sequence"/>
</dbReference>
<dbReference type="SUPFAM" id="SSF54862">
    <property type="entry name" value="4Fe-4S ferredoxins"/>
    <property type="match status" value="1"/>
</dbReference>
<evidence type="ECO:0000256" key="1">
    <source>
        <dbReference type="ARBA" id="ARBA00001966"/>
    </source>
</evidence>
<reference evidence="11" key="1">
    <citation type="submission" date="2017-02" db="EMBL/GenBank/DDBJ databases">
        <authorList>
            <person name="Varghese N."/>
            <person name="Submissions S."/>
        </authorList>
    </citation>
    <scope>NUCLEOTIDE SEQUENCE [LARGE SCALE GENOMIC DNA]</scope>
    <source>
        <strain evidence="11">DSM 23966</strain>
    </source>
</reference>
<protein>
    <recommendedName>
        <fullName evidence="8">Ferredoxin</fullName>
    </recommendedName>
</protein>
<keyword evidence="7 8" id="KW-0411">Iron-sulfur</keyword>
<dbReference type="PANTHER" id="PTHR39163:SF1">
    <property type="entry name" value="FERREDOXIN"/>
    <property type="match status" value="1"/>
</dbReference>
<dbReference type="GO" id="GO:0005506">
    <property type="term" value="F:iron ion binding"/>
    <property type="evidence" value="ECO:0007669"/>
    <property type="project" value="UniProtKB-UniRule"/>
</dbReference>
<dbReference type="AlphaFoldDB" id="A0A1T4YAS9"/>
<evidence type="ECO:0000256" key="3">
    <source>
        <dbReference type="ARBA" id="ARBA00022485"/>
    </source>
</evidence>